<accession>A0A1V6PLE0</accession>
<evidence type="ECO:0008006" key="4">
    <source>
        <dbReference type="Google" id="ProtNLM"/>
    </source>
</evidence>
<evidence type="ECO:0000313" key="3">
    <source>
        <dbReference type="Proteomes" id="UP000191522"/>
    </source>
</evidence>
<protein>
    <recommendedName>
        <fullName evidence="4">Extracellular membrane protein CFEM domain-containing protein</fullName>
    </recommendedName>
</protein>
<dbReference type="Proteomes" id="UP000191522">
    <property type="component" value="Unassembled WGS sequence"/>
</dbReference>
<sequence length="65" mass="6785">MHLTKLPLILAASSLIAAQAATTSPNAVCAAQKIIDQCITDMKFGLENCASSDWDCKCDASTALV</sequence>
<dbReference type="EMBL" id="MDYL01000002">
    <property type="protein sequence ID" value="OQD77723.1"/>
    <property type="molecule type" value="Genomic_DNA"/>
</dbReference>
<evidence type="ECO:0000313" key="2">
    <source>
        <dbReference type="EMBL" id="OQD77723.1"/>
    </source>
</evidence>
<organism evidence="2 3">
    <name type="scientific">Penicillium decumbens</name>
    <dbReference type="NCBI Taxonomy" id="69771"/>
    <lineage>
        <taxon>Eukaryota</taxon>
        <taxon>Fungi</taxon>
        <taxon>Dikarya</taxon>
        <taxon>Ascomycota</taxon>
        <taxon>Pezizomycotina</taxon>
        <taxon>Eurotiomycetes</taxon>
        <taxon>Eurotiomycetidae</taxon>
        <taxon>Eurotiales</taxon>
        <taxon>Aspergillaceae</taxon>
        <taxon>Penicillium</taxon>
    </lineage>
</organism>
<dbReference type="OrthoDB" id="2507140at2759"/>
<keyword evidence="1" id="KW-0732">Signal</keyword>
<keyword evidence="3" id="KW-1185">Reference proteome</keyword>
<reference evidence="3" key="1">
    <citation type="journal article" date="2017" name="Nat. Microbiol.">
        <title>Global analysis of biosynthetic gene clusters reveals vast potential of secondary metabolite production in Penicillium species.</title>
        <authorList>
            <person name="Nielsen J.C."/>
            <person name="Grijseels S."/>
            <person name="Prigent S."/>
            <person name="Ji B."/>
            <person name="Dainat J."/>
            <person name="Nielsen K.F."/>
            <person name="Frisvad J.C."/>
            <person name="Workman M."/>
            <person name="Nielsen J."/>
        </authorList>
    </citation>
    <scope>NUCLEOTIDE SEQUENCE [LARGE SCALE GENOMIC DNA]</scope>
    <source>
        <strain evidence="3">IBT 11843</strain>
    </source>
</reference>
<proteinExistence type="predicted"/>
<comment type="caution">
    <text evidence="2">The sequence shown here is derived from an EMBL/GenBank/DDBJ whole genome shotgun (WGS) entry which is preliminary data.</text>
</comment>
<evidence type="ECO:0000256" key="1">
    <source>
        <dbReference type="SAM" id="SignalP"/>
    </source>
</evidence>
<dbReference type="AlphaFoldDB" id="A0A1V6PLE0"/>
<dbReference type="STRING" id="69771.A0A1V6PLE0"/>
<name>A0A1V6PLE0_PENDC</name>
<feature type="chain" id="PRO_5012618887" description="Extracellular membrane protein CFEM domain-containing protein" evidence="1">
    <location>
        <begin position="21"/>
        <end position="65"/>
    </location>
</feature>
<feature type="signal peptide" evidence="1">
    <location>
        <begin position="1"/>
        <end position="20"/>
    </location>
</feature>
<gene>
    <name evidence="2" type="ORF">PENDEC_c002G03683</name>
</gene>